<dbReference type="SUPFAM" id="SSF56672">
    <property type="entry name" value="DNA/RNA polymerases"/>
    <property type="match status" value="1"/>
</dbReference>
<name>A0A1U8Q2P7_NELNU</name>
<dbReference type="InterPro" id="IPR013103">
    <property type="entry name" value="RVT_2"/>
</dbReference>
<keyword evidence="2" id="KW-1185">Reference proteome</keyword>
<protein>
    <submittedName>
        <fullName evidence="3">Uncharacterized protein LOC109114615</fullName>
    </submittedName>
</protein>
<dbReference type="PANTHER" id="PTHR11439">
    <property type="entry name" value="GAG-POL-RELATED RETROTRANSPOSON"/>
    <property type="match status" value="1"/>
</dbReference>
<dbReference type="Proteomes" id="UP000189703">
    <property type="component" value="Unplaced"/>
</dbReference>
<reference evidence="3" key="1">
    <citation type="submission" date="2025-08" db="UniProtKB">
        <authorList>
            <consortium name="RefSeq"/>
        </authorList>
    </citation>
    <scope>IDENTIFICATION</scope>
</reference>
<proteinExistence type="predicted"/>
<dbReference type="Pfam" id="PF07727">
    <property type="entry name" value="RVT_2"/>
    <property type="match status" value="2"/>
</dbReference>
<dbReference type="AlphaFoldDB" id="A0A1U8Q2P7"/>
<dbReference type="RefSeq" id="XP_019053099.1">
    <property type="nucleotide sequence ID" value="XM_019197554.1"/>
</dbReference>
<dbReference type="STRING" id="4432.A0A1U8Q2P7"/>
<gene>
    <name evidence="3" type="primary">LOC109114615</name>
</gene>
<dbReference type="InterPro" id="IPR043502">
    <property type="entry name" value="DNA/RNA_pol_sf"/>
</dbReference>
<evidence type="ECO:0000313" key="3">
    <source>
        <dbReference type="RefSeq" id="XP_019053099.1"/>
    </source>
</evidence>
<dbReference type="KEGG" id="nnu:109114615"/>
<sequence length="362" mass="40923">MTAKFHAFLQNGTWELVPYDASMNVVGSKWVFKIKRHLDGSIDRYKARLVSQGFTQVPGVDFTKTFSPVVKPATVCTILALVVSCGWDIWQLDVHNTFLNGFIAETIFVHQPKGFEDNNYLHHCKPSLFIYSREKITIYVHVYVDDILITGSSSAHVSHLISNLSQTFDLKDLGPLHYFLGIEFHRDAFELILSQRKYILDHLLKINLAAAKPVSSSMATSFQLSRFTREPLSDSTQYRSIVGALQYVTLARPDVAFAVNKVCQFLQSPTDEHWGAVKRNLRYLKGTIDSGLIFSAHSSDTLIAYFDADWASFPNDRRSTGGYGIFLGSHLTLWRAKKQPTIAWSSIEDEFRALANTTTELL</sequence>
<evidence type="ECO:0000259" key="1">
    <source>
        <dbReference type="Pfam" id="PF07727"/>
    </source>
</evidence>
<evidence type="ECO:0000313" key="2">
    <source>
        <dbReference type="Proteomes" id="UP000189703"/>
    </source>
</evidence>
<dbReference type="InParanoid" id="A0A1U8Q2P7"/>
<dbReference type="GeneID" id="109114615"/>
<dbReference type="OrthoDB" id="428604at2759"/>
<organism evidence="2 3">
    <name type="scientific">Nelumbo nucifera</name>
    <name type="common">Sacred lotus</name>
    <dbReference type="NCBI Taxonomy" id="4432"/>
    <lineage>
        <taxon>Eukaryota</taxon>
        <taxon>Viridiplantae</taxon>
        <taxon>Streptophyta</taxon>
        <taxon>Embryophyta</taxon>
        <taxon>Tracheophyta</taxon>
        <taxon>Spermatophyta</taxon>
        <taxon>Magnoliopsida</taxon>
        <taxon>Proteales</taxon>
        <taxon>Nelumbonaceae</taxon>
        <taxon>Nelumbo</taxon>
    </lineage>
</organism>
<feature type="domain" description="Reverse transcriptase Ty1/copia-type" evidence="1">
    <location>
        <begin position="131"/>
        <end position="217"/>
    </location>
</feature>
<feature type="domain" description="Reverse transcriptase Ty1/copia-type" evidence="1">
    <location>
        <begin position="11"/>
        <end position="120"/>
    </location>
</feature>
<accession>A0A1U8Q2P7</accession>
<dbReference type="CDD" id="cd09272">
    <property type="entry name" value="RNase_HI_RT_Ty1"/>
    <property type="match status" value="1"/>
</dbReference>
<dbReference type="PANTHER" id="PTHR11439:SF455">
    <property type="entry name" value="RLK (RECEPTOR-LIKE PROTEIN KINASE) 8, PUTATIVE-RELATED"/>
    <property type="match status" value="1"/>
</dbReference>